<dbReference type="Proteomes" id="UP000887569">
    <property type="component" value="Unplaced"/>
</dbReference>
<accession>A0A915CEL9</accession>
<sequence>MLQIFFYALQSRSWFQQCGHRLVLYRCRLGASNEPLSDSKTMHHRRCLYDDNSRQQCPPSFGDDVHRKKFYRSVEEIEEILLFMHVTTGRE</sequence>
<proteinExistence type="predicted"/>
<evidence type="ECO:0000313" key="2">
    <source>
        <dbReference type="WBParaSite" id="PgR137_g013_t01"/>
    </source>
</evidence>
<name>A0A915CEL9_PARUN</name>
<reference evidence="2" key="1">
    <citation type="submission" date="2022-11" db="UniProtKB">
        <authorList>
            <consortium name="WormBaseParasite"/>
        </authorList>
    </citation>
    <scope>IDENTIFICATION</scope>
</reference>
<protein>
    <submittedName>
        <fullName evidence="2">Uncharacterized protein</fullName>
    </submittedName>
</protein>
<dbReference type="AlphaFoldDB" id="A0A915CEL9"/>
<organism evidence="1 2">
    <name type="scientific">Parascaris univalens</name>
    <name type="common">Nematode worm</name>
    <dbReference type="NCBI Taxonomy" id="6257"/>
    <lineage>
        <taxon>Eukaryota</taxon>
        <taxon>Metazoa</taxon>
        <taxon>Ecdysozoa</taxon>
        <taxon>Nematoda</taxon>
        <taxon>Chromadorea</taxon>
        <taxon>Rhabditida</taxon>
        <taxon>Spirurina</taxon>
        <taxon>Ascaridomorpha</taxon>
        <taxon>Ascaridoidea</taxon>
        <taxon>Ascarididae</taxon>
        <taxon>Parascaris</taxon>
    </lineage>
</organism>
<keyword evidence="1" id="KW-1185">Reference proteome</keyword>
<dbReference type="WBParaSite" id="PgR137_g013_t01">
    <property type="protein sequence ID" value="PgR137_g013_t01"/>
    <property type="gene ID" value="PgR137_g013"/>
</dbReference>
<evidence type="ECO:0000313" key="1">
    <source>
        <dbReference type="Proteomes" id="UP000887569"/>
    </source>
</evidence>